<evidence type="ECO:0000313" key="3">
    <source>
        <dbReference type="Proteomes" id="UP000039865"/>
    </source>
</evidence>
<reference evidence="2 3" key="1">
    <citation type="submission" date="2014-06" db="EMBL/GenBank/DDBJ databases">
        <authorList>
            <person name="Swart Estienne"/>
        </authorList>
    </citation>
    <scope>NUCLEOTIDE SEQUENCE [LARGE SCALE GENOMIC DNA]</scope>
    <source>
        <strain evidence="2 3">130c</strain>
    </source>
</reference>
<gene>
    <name evidence="2" type="primary">Contig2446.g2632</name>
    <name evidence="2" type="ORF">STYLEM_16389</name>
</gene>
<proteinExistence type="predicted"/>
<name>A0A078AYS5_STYLE</name>
<dbReference type="Proteomes" id="UP000039865">
    <property type="component" value="Unassembled WGS sequence"/>
</dbReference>
<evidence type="ECO:0000256" key="1">
    <source>
        <dbReference type="SAM" id="Coils"/>
    </source>
</evidence>
<keyword evidence="1" id="KW-0175">Coiled coil</keyword>
<keyword evidence="3" id="KW-1185">Reference proteome</keyword>
<evidence type="ECO:0000313" key="2">
    <source>
        <dbReference type="EMBL" id="CDW87286.1"/>
    </source>
</evidence>
<dbReference type="AlphaFoldDB" id="A0A078AYS5"/>
<sequence length="209" mass="25017">MKLQLESGGRDKQAIKLDQTAEVQPVAFQQQFIYSSIYPEQRQCQYFYFIISYSKFQSSRHIIQKAFEKRDLEHKIMEFENKNEKIEDELKFQHQIMSTLVDDVRRIPDIDQLIEEFEQTKKKQIYFSGNGDYIMKIIDEYTIDDFQNLLGFFPQMIENCKDLCKQLKRDEKVINKENEVVSKKIQSISSAIMIKDMENRQRNNKKQGN</sequence>
<dbReference type="EMBL" id="CCKQ01015468">
    <property type="protein sequence ID" value="CDW87286.1"/>
    <property type="molecule type" value="Genomic_DNA"/>
</dbReference>
<protein>
    <submittedName>
        <fullName evidence="2">Uncharacterized protein</fullName>
    </submittedName>
</protein>
<accession>A0A078AYS5</accession>
<dbReference type="InParanoid" id="A0A078AYS5"/>
<feature type="coiled-coil region" evidence="1">
    <location>
        <begin position="69"/>
        <end position="96"/>
    </location>
</feature>
<organism evidence="2 3">
    <name type="scientific">Stylonychia lemnae</name>
    <name type="common">Ciliate</name>
    <dbReference type="NCBI Taxonomy" id="5949"/>
    <lineage>
        <taxon>Eukaryota</taxon>
        <taxon>Sar</taxon>
        <taxon>Alveolata</taxon>
        <taxon>Ciliophora</taxon>
        <taxon>Intramacronucleata</taxon>
        <taxon>Spirotrichea</taxon>
        <taxon>Stichotrichia</taxon>
        <taxon>Sporadotrichida</taxon>
        <taxon>Oxytrichidae</taxon>
        <taxon>Stylonychinae</taxon>
        <taxon>Stylonychia</taxon>
    </lineage>
</organism>